<keyword evidence="2" id="KW-1185">Reference proteome</keyword>
<evidence type="ECO:0000313" key="1">
    <source>
        <dbReference type="EMBL" id="OMG54688.1"/>
    </source>
</evidence>
<name>A0A1R1I7F5_9RHOO</name>
<dbReference type="InterPro" id="IPR021352">
    <property type="entry name" value="DUF2971"/>
</dbReference>
<comment type="caution">
    <text evidence="1">The sequence shown here is derived from an EMBL/GenBank/DDBJ whole genome shotgun (WGS) entry which is preliminary data.</text>
</comment>
<dbReference type="AlphaFoldDB" id="A0A1R1I7F5"/>
<dbReference type="OrthoDB" id="8550178at2"/>
<organism evidence="1 2">
    <name type="scientific">Azonexus hydrophilus</name>
    <dbReference type="NCBI Taxonomy" id="418702"/>
    <lineage>
        <taxon>Bacteria</taxon>
        <taxon>Pseudomonadati</taxon>
        <taxon>Pseudomonadota</taxon>
        <taxon>Betaproteobacteria</taxon>
        <taxon>Rhodocyclales</taxon>
        <taxon>Azonexaceae</taxon>
        <taxon>Azonexus</taxon>
    </lineage>
</organism>
<evidence type="ECO:0008006" key="3">
    <source>
        <dbReference type="Google" id="ProtNLM"/>
    </source>
</evidence>
<sequence length="285" mass="32863">MPEKIDSHLSTPLPQKLYHYTSTESFRCIVEYNKLWATDAFYMNDNQEILHALELCQEVCRSMVKGASDREREFLEKLFNELHFQKTNQTHVFTVSFSESRDQLSQWRAYTRNGGYALAFKGGALSHVANGQGYLIAKCIYEETLKKELINEFISNKLHESTTAPDIDLLAVIAANDFLIIAAMMKHQGFSEEKEWRLISTTSRDDPSQIKYRSVARYLIPYLEVSVSPKVMPRIDSRRFIGIDEVLVGPAPEPELSWRSCMQLLIDRDIYFEQITPSGTPYRAN</sequence>
<protein>
    <recommendedName>
        <fullName evidence="3">DUF2971 domain-containing protein</fullName>
    </recommendedName>
</protein>
<evidence type="ECO:0000313" key="2">
    <source>
        <dbReference type="Proteomes" id="UP000187526"/>
    </source>
</evidence>
<reference evidence="1 2" key="1">
    <citation type="submission" date="2016-10" db="EMBL/GenBank/DDBJ databases">
        <title>Alkaliphiles isolated from bioreactors.</title>
        <authorList>
            <person name="Salah Z."/>
            <person name="Rout S.P."/>
            <person name="Humphreys P.N."/>
        </authorList>
    </citation>
    <scope>NUCLEOTIDE SEQUENCE [LARGE SCALE GENOMIC DNA]</scope>
    <source>
        <strain evidence="1 2">ZS02</strain>
    </source>
</reference>
<accession>A0A1R1I7F5</accession>
<dbReference type="EMBL" id="MTHD01000002">
    <property type="protein sequence ID" value="OMG54688.1"/>
    <property type="molecule type" value="Genomic_DNA"/>
</dbReference>
<dbReference type="Pfam" id="PF11185">
    <property type="entry name" value="DUF2971"/>
    <property type="match status" value="1"/>
</dbReference>
<dbReference type="Proteomes" id="UP000187526">
    <property type="component" value="Unassembled WGS sequence"/>
</dbReference>
<gene>
    <name evidence="1" type="ORF">BJN45_05610</name>
</gene>
<proteinExistence type="predicted"/>